<dbReference type="SUPFAM" id="SSF75005">
    <property type="entry name" value="Arabinanase/levansucrase/invertase"/>
    <property type="match status" value="1"/>
</dbReference>
<evidence type="ECO:0000256" key="6">
    <source>
        <dbReference type="SAM" id="SignalP"/>
    </source>
</evidence>
<sequence length="594" mass="63848">MPRPPAWYRRRPTTLALVTALLAILLPPPTATATAAAVPEVPKVLIGQDFPDPDILRVGDTWYAYSTNNSLHVPVASAPTIDGPWSMRGDAMPQGWHDGWSEYGYTWAPDVAANADGSFTLTYTARHTASGKQCIGVALANSPLGPFVPYGGQPLICTTSIGGAIDANTFLASNGTRWLMWKNDGNAIGQSSTLWVQQAVDNGARLIGTRYAMLSAPAGQVIEAPDIIERDGRYVLFYSGGDYGGCGYLTSYATSTNLGGPWTRASQPLMTTGNTGLCGPGGADVVTEADGLTGGDKVVLHGWVGGARQMFSIDLSWVNGFPVQGGHRAASLDGNGRAEVAEILADGTVHAAQNYKGFATMPYSASLQIADKRHDPSRVRFADLNDDGRKEMIEIQANGEIHAWLNSGGFRANAFTTEIVIATGFFVPGRVKFADLDDDGRAELIEVTENGTGDVKAWHNDLAFAAMPYGAQKLIADGFYVAARTFFADIDGDGRDEVIAVQDQPGHPVDAWHNDRGFVDRPYGDMVTIADGFDEPERVRFMDLDADGRDEIAAIQDTGDIQAWHNDEGFRTRPYGDSVIIGDGWDEPARTFFI</sequence>
<dbReference type="Proteomes" id="UP001500280">
    <property type="component" value="Unassembled WGS sequence"/>
</dbReference>
<evidence type="ECO:0000313" key="8">
    <source>
        <dbReference type="Proteomes" id="UP001500280"/>
    </source>
</evidence>
<feature type="signal peptide" evidence="6">
    <location>
        <begin position="1"/>
        <end position="33"/>
    </location>
</feature>
<comment type="caution">
    <text evidence="7">The sequence shown here is derived from an EMBL/GenBank/DDBJ whole genome shotgun (WGS) entry which is preliminary data.</text>
</comment>
<keyword evidence="8" id="KW-1185">Reference proteome</keyword>
<keyword evidence="2 6" id="KW-0732">Signal</keyword>
<accession>A0ABP4UKD4</accession>
<proteinExistence type="inferred from homology"/>
<dbReference type="RefSeq" id="WP_344160194.1">
    <property type="nucleotide sequence ID" value="NZ_BAAANF010000021.1"/>
</dbReference>
<dbReference type="InterPro" id="IPR051795">
    <property type="entry name" value="Glycosyl_Hydrlase_43"/>
</dbReference>
<dbReference type="SUPFAM" id="SSF69318">
    <property type="entry name" value="Integrin alpha N-terminal domain"/>
    <property type="match status" value="1"/>
</dbReference>
<evidence type="ECO:0000256" key="5">
    <source>
        <dbReference type="RuleBase" id="RU361187"/>
    </source>
</evidence>
<evidence type="ECO:0000256" key="3">
    <source>
        <dbReference type="ARBA" id="ARBA00022801"/>
    </source>
</evidence>
<dbReference type="PANTHER" id="PTHR42812">
    <property type="entry name" value="BETA-XYLOSIDASE"/>
    <property type="match status" value="1"/>
</dbReference>
<gene>
    <name evidence="7" type="ORF">GCM10009745_63790</name>
</gene>
<dbReference type="CDD" id="cd08999">
    <property type="entry name" value="GH43_ABN-like"/>
    <property type="match status" value="1"/>
</dbReference>
<dbReference type="InterPro" id="IPR023296">
    <property type="entry name" value="Glyco_hydro_beta-prop_sf"/>
</dbReference>
<reference evidence="8" key="1">
    <citation type="journal article" date="2019" name="Int. J. Syst. Evol. Microbiol.">
        <title>The Global Catalogue of Microorganisms (GCM) 10K type strain sequencing project: providing services to taxonomists for standard genome sequencing and annotation.</title>
        <authorList>
            <consortium name="The Broad Institute Genomics Platform"/>
            <consortium name="The Broad Institute Genome Sequencing Center for Infectious Disease"/>
            <person name="Wu L."/>
            <person name="Ma J."/>
        </authorList>
    </citation>
    <scope>NUCLEOTIDE SEQUENCE [LARGE SCALE GENOMIC DNA]</scope>
    <source>
        <strain evidence="8">JCM 14307</strain>
    </source>
</reference>
<keyword evidence="4 5" id="KW-0326">Glycosidase</keyword>
<keyword evidence="3 5" id="KW-0378">Hydrolase</keyword>
<dbReference type="Pfam" id="PF04616">
    <property type="entry name" value="Glyco_hydro_43"/>
    <property type="match status" value="1"/>
</dbReference>
<evidence type="ECO:0008006" key="9">
    <source>
        <dbReference type="Google" id="ProtNLM"/>
    </source>
</evidence>
<dbReference type="InterPro" id="IPR028994">
    <property type="entry name" value="Integrin_alpha_N"/>
</dbReference>
<dbReference type="InterPro" id="IPR013517">
    <property type="entry name" value="FG-GAP"/>
</dbReference>
<feature type="chain" id="PRO_5046926314" description="Glycoside hydrolase" evidence="6">
    <location>
        <begin position="34"/>
        <end position="594"/>
    </location>
</feature>
<evidence type="ECO:0000256" key="1">
    <source>
        <dbReference type="ARBA" id="ARBA00009865"/>
    </source>
</evidence>
<dbReference type="EMBL" id="BAAANF010000021">
    <property type="protein sequence ID" value="GAA1707181.1"/>
    <property type="molecule type" value="Genomic_DNA"/>
</dbReference>
<dbReference type="PANTHER" id="PTHR42812:SF5">
    <property type="entry name" value="ENDO-ARABINASE"/>
    <property type="match status" value="1"/>
</dbReference>
<comment type="similarity">
    <text evidence="1 5">Belongs to the glycosyl hydrolase 43 family.</text>
</comment>
<protein>
    <recommendedName>
        <fullName evidence="9">Glycoside hydrolase</fullName>
    </recommendedName>
</protein>
<evidence type="ECO:0000313" key="7">
    <source>
        <dbReference type="EMBL" id="GAA1707181.1"/>
    </source>
</evidence>
<dbReference type="Gene3D" id="2.115.10.20">
    <property type="entry name" value="Glycosyl hydrolase domain, family 43"/>
    <property type="match status" value="1"/>
</dbReference>
<evidence type="ECO:0000256" key="2">
    <source>
        <dbReference type="ARBA" id="ARBA00022729"/>
    </source>
</evidence>
<dbReference type="Pfam" id="PF13517">
    <property type="entry name" value="FG-GAP_3"/>
    <property type="match status" value="1"/>
</dbReference>
<organism evidence="7 8">
    <name type="scientific">Kribbella yunnanensis</name>
    <dbReference type="NCBI Taxonomy" id="190194"/>
    <lineage>
        <taxon>Bacteria</taxon>
        <taxon>Bacillati</taxon>
        <taxon>Actinomycetota</taxon>
        <taxon>Actinomycetes</taxon>
        <taxon>Propionibacteriales</taxon>
        <taxon>Kribbellaceae</taxon>
        <taxon>Kribbella</taxon>
    </lineage>
</organism>
<name>A0ABP4UKD4_9ACTN</name>
<dbReference type="InterPro" id="IPR006710">
    <property type="entry name" value="Glyco_hydro_43"/>
</dbReference>
<evidence type="ECO:0000256" key="4">
    <source>
        <dbReference type="ARBA" id="ARBA00023295"/>
    </source>
</evidence>